<protein>
    <submittedName>
        <fullName evidence="2">Uncharacterized protein</fullName>
    </submittedName>
</protein>
<gene>
    <name evidence="2" type="ORF">PIB30_013291</name>
</gene>
<feature type="compositionally biased region" description="Acidic residues" evidence="1">
    <location>
        <begin position="162"/>
        <end position="176"/>
    </location>
</feature>
<evidence type="ECO:0000313" key="3">
    <source>
        <dbReference type="Proteomes" id="UP001341840"/>
    </source>
</evidence>
<accession>A0ABU6S6Q2</accession>
<evidence type="ECO:0000256" key="1">
    <source>
        <dbReference type="SAM" id="MobiDB-lite"/>
    </source>
</evidence>
<comment type="caution">
    <text evidence="2">The sequence shown here is derived from an EMBL/GenBank/DDBJ whole genome shotgun (WGS) entry which is preliminary data.</text>
</comment>
<reference evidence="2 3" key="1">
    <citation type="journal article" date="2023" name="Plants (Basel)">
        <title>Bridging the Gap: Combining Genomics and Transcriptomics Approaches to Understand Stylosanthes scabra, an Orphan Legume from the Brazilian Caatinga.</title>
        <authorList>
            <person name="Ferreira-Neto J.R.C."/>
            <person name="da Silva M.D."/>
            <person name="Binneck E."/>
            <person name="de Melo N.F."/>
            <person name="da Silva R.H."/>
            <person name="de Melo A.L.T.M."/>
            <person name="Pandolfi V."/>
            <person name="Bustamante F.O."/>
            <person name="Brasileiro-Vidal A.C."/>
            <person name="Benko-Iseppon A.M."/>
        </authorList>
    </citation>
    <scope>NUCLEOTIDE SEQUENCE [LARGE SCALE GENOMIC DNA]</scope>
    <source>
        <tissue evidence="2">Leaves</tissue>
    </source>
</reference>
<dbReference type="Proteomes" id="UP001341840">
    <property type="component" value="Unassembled WGS sequence"/>
</dbReference>
<keyword evidence="3" id="KW-1185">Reference proteome</keyword>
<dbReference type="EMBL" id="JASCZI010060449">
    <property type="protein sequence ID" value="MED6131809.1"/>
    <property type="molecule type" value="Genomic_DNA"/>
</dbReference>
<feature type="region of interest" description="Disordered" evidence="1">
    <location>
        <begin position="153"/>
        <end position="241"/>
    </location>
</feature>
<name>A0ABU6S6Q2_9FABA</name>
<organism evidence="2 3">
    <name type="scientific">Stylosanthes scabra</name>
    <dbReference type="NCBI Taxonomy" id="79078"/>
    <lineage>
        <taxon>Eukaryota</taxon>
        <taxon>Viridiplantae</taxon>
        <taxon>Streptophyta</taxon>
        <taxon>Embryophyta</taxon>
        <taxon>Tracheophyta</taxon>
        <taxon>Spermatophyta</taxon>
        <taxon>Magnoliopsida</taxon>
        <taxon>eudicotyledons</taxon>
        <taxon>Gunneridae</taxon>
        <taxon>Pentapetalae</taxon>
        <taxon>rosids</taxon>
        <taxon>fabids</taxon>
        <taxon>Fabales</taxon>
        <taxon>Fabaceae</taxon>
        <taxon>Papilionoideae</taxon>
        <taxon>50 kb inversion clade</taxon>
        <taxon>dalbergioids sensu lato</taxon>
        <taxon>Dalbergieae</taxon>
        <taxon>Pterocarpus clade</taxon>
        <taxon>Stylosanthes</taxon>
    </lineage>
</organism>
<sequence length="241" mass="25654">MDDKRNFSALVHYTGKIKKNSRKLGATDSKRVAKLFYCAPVAVVSEHVNYGSFVVQSDADLEVIFHCRKDFPELVDFIASSGGSNPNPTSGHIGSSSSSALVTPVVPVIPPCVVSPSFTANLHHEDDVGCDLGENRTFGELVAVVANSPQNVHTGVHISEPEGIEEALRDDEDEEKPEIIGGDSDDNHPSIPAERGGPSSSGSHQYPEHFSALDLEAMAPSQEENDVGVGFGGGRERCSDA</sequence>
<proteinExistence type="predicted"/>
<evidence type="ECO:0000313" key="2">
    <source>
        <dbReference type="EMBL" id="MED6131809.1"/>
    </source>
</evidence>